<keyword evidence="9" id="KW-1185">Reference proteome</keyword>
<comment type="subcellular location">
    <subcellularLocation>
        <location evidence="6">Cell membrane</location>
    </subcellularLocation>
    <subcellularLocation>
        <location evidence="1">Membrane</location>
        <topology evidence="1">Multi-pass membrane protein</topology>
    </subcellularLocation>
</comment>
<dbReference type="PIRSF" id="PIRSF005690">
    <property type="entry name" value="GerBA"/>
    <property type="match status" value="1"/>
</dbReference>
<evidence type="ECO:0000313" key="9">
    <source>
        <dbReference type="Proteomes" id="UP000187046"/>
    </source>
</evidence>
<evidence type="ECO:0000256" key="7">
    <source>
        <dbReference type="SAM" id="Phobius"/>
    </source>
</evidence>
<dbReference type="PANTHER" id="PTHR22550:SF5">
    <property type="entry name" value="LEUCINE ZIPPER PROTEIN 4"/>
    <property type="match status" value="1"/>
</dbReference>
<evidence type="ECO:0000256" key="6">
    <source>
        <dbReference type="PIRNR" id="PIRNR005690"/>
    </source>
</evidence>
<evidence type="ECO:0000256" key="5">
    <source>
        <dbReference type="ARBA" id="ARBA00023136"/>
    </source>
</evidence>
<dbReference type="InterPro" id="IPR004995">
    <property type="entry name" value="Spore_Ger"/>
</dbReference>
<keyword evidence="4 7" id="KW-1133">Transmembrane helix</keyword>
<feature type="transmembrane region" description="Helical" evidence="7">
    <location>
        <begin position="450"/>
        <end position="473"/>
    </location>
</feature>
<evidence type="ECO:0000256" key="1">
    <source>
        <dbReference type="ARBA" id="ARBA00004141"/>
    </source>
</evidence>
<feature type="transmembrane region" description="Helical" evidence="7">
    <location>
        <begin position="330"/>
        <end position="349"/>
    </location>
</feature>
<dbReference type="PANTHER" id="PTHR22550">
    <property type="entry name" value="SPORE GERMINATION PROTEIN"/>
    <property type="match status" value="1"/>
</dbReference>
<keyword evidence="3 7" id="KW-0812">Transmembrane</keyword>
<dbReference type="Proteomes" id="UP000187046">
    <property type="component" value="Unassembled WGS sequence"/>
</dbReference>
<dbReference type="InterPro" id="IPR050768">
    <property type="entry name" value="UPF0353/GerABKA_families"/>
</dbReference>
<proteinExistence type="inferred from homology"/>
<reference evidence="8 9" key="1">
    <citation type="submission" date="2016-12" db="EMBL/GenBank/DDBJ databases">
        <title>Bacillus phylogenomics.</title>
        <authorList>
            <person name="Dunlap C."/>
        </authorList>
    </citation>
    <scope>NUCLEOTIDE SEQUENCE [LARGE SCALE GENOMIC DNA]</scope>
    <source>
        <strain evidence="8 9">NRRL B-41327</strain>
    </source>
</reference>
<gene>
    <name evidence="8" type="ORF">BTA31_00935</name>
</gene>
<sequence>MVPYFFIKAGAFLKEVQRKTKWPGIKEKKQQTTKALSGDLQANINEIAGHIGHSSDVSIREFVIGSSGRKAALIYIDGLADKHMIHEHLLTPLMKAEGDVKQESDSPDALSEERFKALLLNRLLPMTGVKENRDLDDILHGILTGSAALIIDGFHDGIMIDVKGWKSRNIEEPITESLVRGPRVGFVENLRDNTAILRRLSTNPNLTMIDYQIGKMAKACSLVYIKGIAEEGLIKEVTERINKIDLDDALESGYIEELIEDNYLSFFPQIQNTERPDRVMGALLEGRVAILMDGTPFALIVPVTFPMFFQTPEDYYERWLPMSLIRMLRFAAGFISVFLPSIYIAFVSFHQGMIPTKLALSIASTRIGVPFPSLIEAILMEVSIEILREAGLRLPKPVGQTVGLVGGLVIGEAAVQASLVSPIMVIVVALTAISSFAIPQYGTGISLRILRFVAMFCSAVFGLYGILLFLLVLCIHFSKLESFGVPYFTPANIFSKEDLKDFIFRLPLFTMIRRPEEFSSGHNRYRRKKKRK</sequence>
<feature type="transmembrane region" description="Helical" evidence="7">
    <location>
        <begin position="419"/>
        <end position="438"/>
    </location>
</feature>
<accession>A0ABX3I9J4</accession>
<organism evidence="8 9">
    <name type="scientific">Bacillus haynesii</name>
    <dbReference type="NCBI Taxonomy" id="1925021"/>
    <lineage>
        <taxon>Bacteria</taxon>
        <taxon>Bacillati</taxon>
        <taxon>Bacillota</taxon>
        <taxon>Bacilli</taxon>
        <taxon>Bacillales</taxon>
        <taxon>Bacillaceae</taxon>
        <taxon>Bacillus</taxon>
    </lineage>
</organism>
<comment type="similarity">
    <text evidence="2 6">Belongs to the GerABKA family.</text>
</comment>
<evidence type="ECO:0000256" key="2">
    <source>
        <dbReference type="ARBA" id="ARBA00005278"/>
    </source>
</evidence>
<keyword evidence="5 6" id="KW-0472">Membrane</keyword>
<protein>
    <submittedName>
        <fullName evidence="8">Spore germination protein</fullName>
    </submittedName>
</protein>
<feature type="transmembrane region" description="Helical" evidence="7">
    <location>
        <begin position="288"/>
        <end position="309"/>
    </location>
</feature>
<name>A0ABX3I9J4_9BACI</name>
<comment type="caution">
    <text evidence="8">The sequence shown here is derived from an EMBL/GenBank/DDBJ whole genome shotgun (WGS) entry which is preliminary data.</text>
</comment>
<dbReference type="Pfam" id="PF03323">
    <property type="entry name" value="GerA"/>
    <property type="match status" value="1"/>
</dbReference>
<dbReference type="EMBL" id="MRBL01000001">
    <property type="protein sequence ID" value="OMI30781.1"/>
    <property type="molecule type" value="Genomic_DNA"/>
</dbReference>
<evidence type="ECO:0000313" key="8">
    <source>
        <dbReference type="EMBL" id="OMI30781.1"/>
    </source>
</evidence>
<evidence type="ECO:0000256" key="4">
    <source>
        <dbReference type="ARBA" id="ARBA00022989"/>
    </source>
</evidence>
<evidence type="ECO:0000256" key="3">
    <source>
        <dbReference type="ARBA" id="ARBA00022692"/>
    </source>
</evidence>